<keyword evidence="6" id="KW-0808">Transferase</keyword>
<organism evidence="12 13">
    <name type="scientific">Anthostomella pinea</name>
    <dbReference type="NCBI Taxonomy" id="933095"/>
    <lineage>
        <taxon>Eukaryota</taxon>
        <taxon>Fungi</taxon>
        <taxon>Dikarya</taxon>
        <taxon>Ascomycota</taxon>
        <taxon>Pezizomycotina</taxon>
        <taxon>Sordariomycetes</taxon>
        <taxon>Xylariomycetidae</taxon>
        <taxon>Xylariales</taxon>
        <taxon>Xylariaceae</taxon>
        <taxon>Anthostomella</taxon>
    </lineage>
</organism>
<dbReference type="Gene3D" id="3.90.1150.10">
    <property type="entry name" value="Aspartate Aminotransferase, domain 1"/>
    <property type="match status" value="1"/>
</dbReference>
<dbReference type="Proteomes" id="UP001295740">
    <property type="component" value="Unassembled WGS sequence"/>
</dbReference>
<proteinExistence type="inferred from homology"/>
<keyword evidence="7 11" id="KW-0663">Pyridoxal phosphate</keyword>
<dbReference type="InterPro" id="IPR015421">
    <property type="entry name" value="PyrdxlP-dep_Trfase_major"/>
</dbReference>
<dbReference type="InterPro" id="IPR015422">
    <property type="entry name" value="PyrdxlP-dep_Trfase_small"/>
</dbReference>
<evidence type="ECO:0000256" key="9">
    <source>
        <dbReference type="ARBA" id="ARBA00031787"/>
    </source>
</evidence>
<dbReference type="CDD" id="cd00610">
    <property type="entry name" value="OAT_like"/>
    <property type="match status" value="1"/>
</dbReference>
<dbReference type="Gene3D" id="3.40.640.10">
    <property type="entry name" value="Type I PLP-dependent aspartate aminotransferase-like (Major domain)"/>
    <property type="match status" value="1"/>
</dbReference>
<evidence type="ECO:0000256" key="8">
    <source>
        <dbReference type="ARBA" id="ARBA00030204"/>
    </source>
</evidence>
<evidence type="ECO:0000313" key="12">
    <source>
        <dbReference type="EMBL" id="CAJ2507020.1"/>
    </source>
</evidence>
<dbReference type="InterPro" id="IPR015424">
    <property type="entry name" value="PyrdxlP-dep_Trfase"/>
</dbReference>
<accession>A0AAI8YJG7</accession>
<dbReference type="InterPro" id="IPR005814">
    <property type="entry name" value="Aminotrans_3"/>
</dbReference>
<dbReference type="PIRSF" id="PIRSF000521">
    <property type="entry name" value="Transaminase_4ab_Lys_Orn"/>
    <property type="match status" value="1"/>
</dbReference>
<evidence type="ECO:0000256" key="1">
    <source>
        <dbReference type="ARBA" id="ARBA00001933"/>
    </source>
</evidence>
<dbReference type="PANTHER" id="PTHR43206:SF1">
    <property type="entry name" value="4-AMINOBUTYRATE AMINOTRANSFERASE, MITOCHONDRIAL"/>
    <property type="match status" value="1"/>
</dbReference>
<reference evidence="12" key="1">
    <citation type="submission" date="2023-10" db="EMBL/GenBank/DDBJ databases">
        <authorList>
            <person name="Hackl T."/>
        </authorList>
    </citation>
    <scope>NUCLEOTIDE SEQUENCE</scope>
</reference>
<dbReference type="EC" id="2.6.1.19" evidence="3"/>
<evidence type="ECO:0000256" key="3">
    <source>
        <dbReference type="ARBA" id="ARBA00012912"/>
    </source>
</evidence>
<evidence type="ECO:0000256" key="6">
    <source>
        <dbReference type="ARBA" id="ARBA00022679"/>
    </source>
</evidence>
<dbReference type="EMBL" id="CAUWAG010000010">
    <property type="protein sequence ID" value="CAJ2507020.1"/>
    <property type="molecule type" value="Genomic_DNA"/>
</dbReference>
<evidence type="ECO:0000256" key="11">
    <source>
        <dbReference type="RuleBase" id="RU003560"/>
    </source>
</evidence>
<comment type="similarity">
    <text evidence="2 11">Belongs to the class-III pyridoxal-phosphate-dependent aminotransferase family.</text>
</comment>
<dbReference type="GO" id="GO:0005739">
    <property type="term" value="C:mitochondrion"/>
    <property type="evidence" value="ECO:0007669"/>
    <property type="project" value="TreeGrafter"/>
</dbReference>
<protein>
    <recommendedName>
        <fullName evidence="4">4-aminobutyrate aminotransferase</fullName>
        <ecNumber evidence="3">2.6.1.19</ecNumber>
    </recommendedName>
    <alternativeName>
        <fullName evidence="9">GABA aminotransferase</fullName>
    </alternativeName>
    <alternativeName>
        <fullName evidence="8">Gamma-amino-N-butyrate transaminase</fullName>
    </alternativeName>
</protein>
<dbReference type="NCBIfam" id="TIGR00699">
    <property type="entry name" value="GABAtrns_euk"/>
    <property type="match status" value="1"/>
</dbReference>
<dbReference type="GO" id="GO:0030170">
    <property type="term" value="F:pyridoxal phosphate binding"/>
    <property type="evidence" value="ECO:0007669"/>
    <property type="project" value="InterPro"/>
</dbReference>
<comment type="caution">
    <text evidence="12">The sequence shown here is derived from an EMBL/GenBank/DDBJ whole genome shotgun (WGS) entry which is preliminary data.</text>
</comment>
<name>A0AAI8YJG7_9PEZI</name>
<keyword evidence="13" id="KW-1185">Reference proteome</keyword>
<dbReference type="PANTHER" id="PTHR43206">
    <property type="entry name" value="AMINOTRANSFERASE"/>
    <property type="match status" value="1"/>
</dbReference>
<evidence type="ECO:0000256" key="2">
    <source>
        <dbReference type="ARBA" id="ARBA00008954"/>
    </source>
</evidence>
<dbReference type="InterPro" id="IPR004631">
    <property type="entry name" value="4NH2But_aminotransferase_euk"/>
</dbReference>
<evidence type="ECO:0000256" key="4">
    <source>
        <dbReference type="ARBA" id="ARBA00018543"/>
    </source>
</evidence>
<keyword evidence="5" id="KW-0032">Aminotransferase</keyword>
<gene>
    <name evidence="12" type="ORF">KHLLAP_LOCUS7488</name>
</gene>
<dbReference type="Pfam" id="PF00202">
    <property type="entry name" value="Aminotran_3"/>
    <property type="match status" value="1"/>
</dbReference>
<comment type="cofactor">
    <cofactor evidence="1">
        <name>pyridoxal 5'-phosphate</name>
        <dbReference type="ChEBI" id="CHEBI:597326"/>
    </cofactor>
</comment>
<dbReference type="FunFam" id="3.40.640.10:FF:000029">
    <property type="entry name" value="4-aminobutyrate aminotransferase, mitochondrial"/>
    <property type="match status" value="1"/>
</dbReference>
<comment type="catalytic activity">
    <reaction evidence="10">
        <text>4-aminobutanoate + 2-oxoglutarate = succinate semialdehyde + L-glutamate</text>
        <dbReference type="Rhea" id="RHEA:23352"/>
        <dbReference type="ChEBI" id="CHEBI:16810"/>
        <dbReference type="ChEBI" id="CHEBI:29985"/>
        <dbReference type="ChEBI" id="CHEBI:57706"/>
        <dbReference type="ChEBI" id="CHEBI:59888"/>
        <dbReference type="EC" id="2.6.1.19"/>
    </reaction>
</comment>
<dbReference type="GO" id="GO:0034386">
    <property type="term" value="F:4-aminobutyrate:2-oxoglutarate transaminase activity"/>
    <property type="evidence" value="ECO:0007669"/>
    <property type="project" value="UniProtKB-EC"/>
</dbReference>
<sequence length="511" mass="56359">MAALRLGGPLRAVSATFKRITPSRVSSRNAISQILTRHVAASNARMSSSFFAGEPKGPVLKTDIPGPKSQEHIAKLDQVFDTRSLNMLADYTKSFGNYIVDPDGNALLDVYAQIASIPVGYNNPTLMKAAQSPEMATAIINRPALGNFPSHDWVEILETGILKVAPKGLDQVFTAMAGSDANETAYKAAFMWRRQKERGGPAVDFTKEEMESVMNNQSPGASQLSIMSFKTAFHGRLFGSLSTTRSKPIHKLDIPAFDWPQATFPQLKYPLEEHAEENAKAEADSLAEVEHLIKNYHLPPCAVIVEPIQSEGGDNHASPAFFRGLRAVTKKHGVLLIVDEVQTGVGATGKFWAHDHWDLPEPPDMVTFSKKAQTAGYYYGDPSLRPNKPYRQFNTWMGDPARAILFRAIINEIQRLDLVKHTAEVGDYLYGKIEALAKKYPGEFQNLRGKGMGTFIAFDNPKRDEFLKKAKKFGVNIGGSGASAVRLRPMLIFEKQHADLLLEAMENIVSS</sequence>
<evidence type="ECO:0000313" key="13">
    <source>
        <dbReference type="Proteomes" id="UP001295740"/>
    </source>
</evidence>
<dbReference type="AlphaFoldDB" id="A0AAI8YJG7"/>
<evidence type="ECO:0000256" key="7">
    <source>
        <dbReference type="ARBA" id="ARBA00022898"/>
    </source>
</evidence>
<dbReference type="GO" id="GO:0009450">
    <property type="term" value="P:gamma-aminobutyric acid catabolic process"/>
    <property type="evidence" value="ECO:0007669"/>
    <property type="project" value="TreeGrafter"/>
</dbReference>
<dbReference type="SUPFAM" id="SSF53383">
    <property type="entry name" value="PLP-dependent transferases"/>
    <property type="match status" value="1"/>
</dbReference>
<evidence type="ECO:0000256" key="5">
    <source>
        <dbReference type="ARBA" id="ARBA00022576"/>
    </source>
</evidence>
<evidence type="ECO:0000256" key="10">
    <source>
        <dbReference type="ARBA" id="ARBA00048021"/>
    </source>
</evidence>